<reference evidence="2 3" key="1">
    <citation type="journal article" date="2014" name="Int. J. Syst. Evol. Microbiol.">
        <title>Phylogenomics and the dynamic genome evolution of the genus Streptococcus.</title>
        <authorList>
            <consortium name="The Broad Institute Genome Sequencing Platform"/>
            <person name="Richards V.P."/>
            <person name="Palmer S.R."/>
            <person name="Pavinski Bitar P.D."/>
            <person name="Qin X."/>
            <person name="Weinstock G.M."/>
            <person name="Highlander S.K."/>
            <person name="Town C.D."/>
            <person name="Burne R.A."/>
            <person name="Stanhope M.J."/>
        </authorList>
    </citation>
    <scope>NUCLEOTIDE SEQUENCE [LARGE SCALE GENOMIC DNA]</scope>
    <source>
        <strain evidence="2 3">NCTC 11558</strain>
    </source>
</reference>
<dbReference type="STRING" id="764298.STRMA_0007"/>
<dbReference type="Gene3D" id="3.40.50.1820">
    <property type="entry name" value="alpha/beta hydrolase"/>
    <property type="match status" value="1"/>
</dbReference>
<evidence type="ECO:0008006" key="4">
    <source>
        <dbReference type="Google" id="ProtNLM"/>
    </source>
</evidence>
<dbReference type="EMBL" id="AEUW02000001">
    <property type="protein sequence ID" value="EHJ51564.1"/>
    <property type="molecule type" value="Genomic_DNA"/>
</dbReference>
<feature type="region of interest" description="Disordered" evidence="1">
    <location>
        <begin position="58"/>
        <end position="79"/>
    </location>
</feature>
<dbReference type="RefSeq" id="WP_003078545.1">
    <property type="nucleotide sequence ID" value="NZ_AEUW02000001.1"/>
</dbReference>
<name>G5JXW2_9STRE</name>
<evidence type="ECO:0000256" key="1">
    <source>
        <dbReference type="SAM" id="MobiDB-lite"/>
    </source>
</evidence>
<proteinExistence type="predicted"/>
<dbReference type="AlphaFoldDB" id="G5JXW2"/>
<comment type="caution">
    <text evidence="2">The sequence shown here is derived from an EMBL/GenBank/DDBJ whole genome shotgun (WGS) entry which is preliminary data.</text>
</comment>
<accession>G5JXW2</accession>
<keyword evidence="3" id="KW-1185">Reference proteome</keyword>
<evidence type="ECO:0000313" key="3">
    <source>
        <dbReference type="Proteomes" id="UP000003573"/>
    </source>
</evidence>
<feature type="compositionally biased region" description="Basic and acidic residues" evidence="1">
    <location>
        <begin position="70"/>
        <end position="79"/>
    </location>
</feature>
<evidence type="ECO:0000313" key="2">
    <source>
        <dbReference type="EMBL" id="EHJ51564.1"/>
    </source>
</evidence>
<sequence length="575" mass="63062">MSNWNLDNFDSIYASLAQSAYTGRPIVFDYSSLKKDQQKALDSGQSVRFDFSQDVEKKGQITQGASGDGYPDKSDPKASKTELYLQPDQQGLLTDEKTGYQAYYVSDTAEINQDTHQTYFVVRGSDGFGIDTDKLAKDPLDYLANMNPSDFNYEDWINNDMAFALTDAIVPQAGEATKGMKAKIAELNARAASDAQMSITGHSLGTMVSIQGAAGLSHAELQKVDQIVLFNGPDATKSLQKAGYSKEHIQELGSKTTYYVNPFDPVSMLNREKPWEEQLGTVKVIVPMEYTSMTDKHSSHDFGAYQIDSHGNPLAASADYHPELLTAGHDLAALEKKSIDKLKEYIPEDLIQSIVALSPDDFNELAKLAQKVAKNPSLSGGAEVIEMAAKLGINVSDLVSALTHAGELKDVFQNFQKEYQAIIDKAKKESLKWTRDNINSFHDKIKQATGAQKILLRTELLYMATQLAEEDVTNKVEAAKKHISDVKDEVKVLSEIAIAASKGLGAHLSDSEIEELTSEIKMSNIWDEGTEEADKAALDTYKNKMSTFGSDLVLAAQNIEAVDSQQAGDIFANLS</sequence>
<protein>
    <recommendedName>
        <fullName evidence="4">Cutinase</fullName>
    </recommendedName>
</protein>
<dbReference type="SUPFAM" id="SSF53474">
    <property type="entry name" value="alpha/beta-Hydrolases"/>
    <property type="match status" value="1"/>
</dbReference>
<gene>
    <name evidence="2" type="ORF">STRMA_0007</name>
</gene>
<dbReference type="InterPro" id="IPR029058">
    <property type="entry name" value="AB_hydrolase_fold"/>
</dbReference>
<organism evidence="2 3">
    <name type="scientific">Streptococcus macacae NCTC 11558</name>
    <dbReference type="NCBI Taxonomy" id="764298"/>
    <lineage>
        <taxon>Bacteria</taxon>
        <taxon>Bacillati</taxon>
        <taxon>Bacillota</taxon>
        <taxon>Bacilli</taxon>
        <taxon>Lactobacillales</taxon>
        <taxon>Streptococcaceae</taxon>
        <taxon>Streptococcus</taxon>
    </lineage>
</organism>
<dbReference type="OrthoDB" id="2243811at2"/>
<dbReference type="Proteomes" id="UP000003573">
    <property type="component" value="Unassembled WGS sequence"/>
</dbReference>